<dbReference type="EMBL" id="BMHC01000003">
    <property type="protein sequence ID" value="GGI23596.1"/>
    <property type="molecule type" value="Genomic_DNA"/>
</dbReference>
<proteinExistence type="predicted"/>
<comment type="caution">
    <text evidence="1">The sequence shown here is derived from an EMBL/GenBank/DDBJ whole genome shotgun (WGS) entry which is preliminary data.</text>
</comment>
<protein>
    <submittedName>
        <fullName evidence="1">Uncharacterized protein</fullName>
    </submittedName>
</protein>
<dbReference type="AlphaFoldDB" id="A0AA88B6E1"/>
<accession>A0AA88B6E1</accession>
<name>A0AA88B6E1_9BRAD</name>
<sequence>MHRPVKLFVVQRGDPGEGLAAVHVNFNGEDFFIRKPRVGALDEERSLQVLDFVSTALTMVTTKDSLPKANTVSLIAVR</sequence>
<evidence type="ECO:0000313" key="1">
    <source>
        <dbReference type="EMBL" id="GGI23596.1"/>
    </source>
</evidence>
<dbReference type="Proteomes" id="UP000625079">
    <property type="component" value="Unassembled WGS sequence"/>
</dbReference>
<gene>
    <name evidence="1" type="ORF">GCM10010987_25190</name>
</gene>
<organism evidence="1 2">
    <name type="scientific">Bradyrhizobium guangdongense</name>
    <dbReference type="NCBI Taxonomy" id="1325090"/>
    <lineage>
        <taxon>Bacteria</taxon>
        <taxon>Pseudomonadati</taxon>
        <taxon>Pseudomonadota</taxon>
        <taxon>Alphaproteobacteria</taxon>
        <taxon>Hyphomicrobiales</taxon>
        <taxon>Nitrobacteraceae</taxon>
        <taxon>Bradyrhizobium</taxon>
    </lineage>
</organism>
<reference evidence="1" key="2">
    <citation type="submission" date="2022-12" db="EMBL/GenBank/DDBJ databases">
        <authorList>
            <person name="Sun Q."/>
            <person name="Zhou Y."/>
        </authorList>
    </citation>
    <scope>NUCLEOTIDE SEQUENCE</scope>
    <source>
        <strain evidence="1">CGMCC 1.15034</strain>
    </source>
</reference>
<reference evidence="1" key="1">
    <citation type="journal article" date="2014" name="Int. J. Syst. Evol. Microbiol.">
        <title>Complete genome sequence of Corynebacterium casei LMG S-19264T (=DSM 44701T), isolated from a smear-ripened cheese.</title>
        <authorList>
            <consortium name="US DOE Joint Genome Institute (JGI-PGF)"/>
            <person name="Walter F."/>
            <person name="Albersmeier A."/>
            <person name="Kalinowski J."/>
            <person name="Ruckert C."/>
        </authorList>
    </citation>
    <scope>NUCLEOTIDE SEQUENCE</scope>
    <source>
        <strain evidence="1">CGMCC 1.15034</strain>
    </source>
</reference>
<evidence type="ECO:0000313" key="2">
    <source>
        <dbReference type="Proteomes" id="UP000625079"/>
    </source>
</evidence>